<dbReference type="AlphaFoldDB" id="A0A0A9C782"/>
<dbReference type="EMBL" id="GBRH01228630">
    <property type="protein sequence ID" value="JAD69265.1"/>
    <property type="molecule type" value="Transcribed_RNA"/>
</dbReference>
<organism evidence="1">
    <name type="scientific">Arundo donax</name>
    <name type="common">Giant reed</name>
    <name type="synonym">Donax arundinaceus</name>
    <dbReference type="NCBI Taxonomy" id="35708"/>
    <lineage>
        <taxon>Eukaryota</taxon>
        <taxon>Viridiplantae</taxon>
        <taxon>Streptophyta</taxon>
        <taxon>Embryophyta</taxon>
        <taxon>Tracheophyta</taxon>
        <taxon>Spermatophyta</taxon>
        <taxon>Magnoliopsida</taxon>
        <taxon>Liliopsida</taxon>
        <taxon>Poales</taxon>
        <taxon>Poaceae</taxon>
        <taxon>PACMAD clade</taxon>
        <taxon>Arundinoideae</taxon>
        <taxon>Arundineae</taxon>
        <taxon>Arundo</taxon>
    </lineage>
</organism>
<sequence>MLRPISVESSILLFPRVSHHLECFKMVNETPPPMDSFILLFHKMVIAFNYILFHWLVI</sequence>
<protein>
    <submittedName>
        <fullName evidence="1">Uncharacterized protein</fullName>
    </submittedName>
</protein>
<evidence type="ECO:0000313" key="1">
    <source>
        <dbReference type="EMBL" id="JAD69265.1"/>
    </source>
</evidence>
<proteinExistence type="predicted"/>
<reference evidence="1" key="2">
    <citation type="journal article" date="2015" name="Data Brief">
        <title>Shoot transcriptome of the giant reed, Arundo donax.</title>
        <authorList>
            <person name="Barrero R.A."/>
            <person name="Guerrero F.D."/>
            <person name="Moolhuijzen P."/>
            <person name="Goolsby J.A."/>
            <person name="Tidwell J."/>
            <person name="Bellgard S.E."/>
            <person name="Bellgard M.I."/>
        </authorList>
    </citation>
    <scope>NUCLEOTIDE SEQUENCE</scope>
    <source>
        <tissue evidence="1">Shoot tissue taken approximately 20 cm above the soil surface</tissue>
    </source>
</reference>
<name>A0A0A9C782_ARUDO</name>
<reference evidence="1" key="1">
    <citation type="submission" date="2014-09" db="EMBL/GenBank/DDBJ databases">
        <authorList>
            <person name="Magalhaes I.L.F."/>
            <person name="Oliveira U."/>
            <person name="Santos F.R."/>
            <person name="Vidigal T.H.D.A."/>
            <person name="Brescovit A.D."/>
            <person name="Santos A.J."/>
        </authorList>
    </citation>
    <scope>NUCLEOTIDE SEQUENCE</scope>
    <source>
        <tissue evidence="1">Shoot tissue taken approximately 20 cm above the soil surface</tissue>
    </source>
</reference>
<accession>A0A0A9C782</accession>